<evidence type="ECO:0000313" key="2">
    <source>
        <dbReference type="Proteomes" id="UP001054945"/>
    </source>
</evidence>
<reference evidence="1 2" key="1">
    <citation type="submission" date="2021-06" db="EMBL/GenBank/DDBJ databases">
        <title>Caerostris extrusa draft genome.</title>
        <authorList>
            <person name="Kono N."/>
            <person name="Arakawa K."/>
        </authorList>
    </citation>
    <scope>NUCLEOTIDE SEQUENCE [LARGE SCALE GENOMIC DNA]</scope>
</reference>
<accession>A0AAV4MAI4</accession>
<organism evidence="1 2">
    <name type="scientific">Caerostris extrusa</name>
    <name type="common">Bark spider</name>
    <name type="synonym">Caerostris bankana</name>
    <dbReference type="NCBI Taxonomy" id="172846"/>
    <lineage>
        <taxon>Eukaryota</taxon>
        <taxon>Metazoa</taxon>
        <taxon>Ecdysozoa</taxon>
        <taxon>Arthropoda</taxon>
        <taxon>Chelicerata</taxon>
        <taxon>Arachnida</taxon>
        <taxon>Araneae</taxon>
        <taxon>Araneomorphae</taxon>
        <taxon>Entelegynae</taxon>
        <taxon>Araneoidea</taxon>
        <taxon>Araneidae</taxon>
        <taxon>Caerostris</taxon>
    </lineage>
</organism>
<evidence type="ECO:0000313" key="1">
    <source>
        <dbReference type="EMBL" id="GIX69066.1"/>
    </source>
</evidence>
<protein>
    <submittedName>
        <fullName evidence="1">Uncharacterized protein</fullName>
    </submittedName>
</protein>
<keyword evidence="2" id="KW-1185">Reference proteome</keyword>
<gene>
    <name evidence="1" type="ORF">CEXT_494941</name>
</gene>
<feature type="non-terminal residue" evidence="1">
    <location>
        <position position="49"/>
    </location>
</feature>
<dbReference type="Proteomes" id="UP001054945">
    <property type="component" value="Unassembled WGS sequence"/>
</dbReference>
<comment type="caution">
    <text evidence="1">The sequence shown here is derived from an EMBL/GenBank/DDBJ whole genome shotgun (WGS) entry which is preliminary data.</text>
</comment>
<dbReference type="AlphaFoldDB" id="A0AAV4MAI4"/>
<proteinExistence type="predicted"/>
<dbReference type="EMBL" id="BPLR01002016">
    <property type="protein sequence ID" value="GIX69066.1"/>
    <property type="molecule type" value="Genomic_DNA"/>
</dbReference>
<name>A0AAV4MAI4_CAEEX</name>
<sequence length="49" mass="5623">MKEELNSDGQCGEKRKSSHLISSKLWMQKLEIVLCSLENSYFFCVALVV</sequence>